<feature type="region of interest" description="Disordered" evidence="1">
    <location>
        <begin position="91"/>
        <end position="149"/>
    </location>
</feature>
<feature type="compositionally biased region" description="Polar residues" evidence="1">
    <location>
        <begin position="490"/>
        <end position="502"/>
    </location>
</feature>
<reference evidence="2 3" key="1">
    <citation type="submission" date="2013-11" db="EMBL/GenBank/DDBJ databases">
        <title>The Genome Sequence of Phytophthora parasitica P1569.</title>
        <authorList>
            <consortium name="The Broad Institute Genomics Platform"/>
            <person name="Russ C."/>
            <person name="Tyler B."/>
            <person name="Panabieres F."/>
            <person name="Shan W."/>
            <person name="Tripathy S."/>
            <person name="Grunwald N."/>
            <person name="Machado M."/>
            <person name="Johnson C.S."/>
            <person name="Arredondo F."/>
            <person name="Hong C."/>
            <person name="Coffey M."/>
            <person name="Young S.K."/>
            <person name="Zeng Q."/>
            <person name="Gargeya S."/>
            <person name="Fitzgerald M."/>
            <person name="Abouelleil A."/>
            <person name="Alvarado L."/>
            <person name="Chapman S.B."/>
            <person name="Gainer-Dewar J."/>
            <person name="Goldberg J."/>
            <person name="Griggs A."/>
            <person name="Gujja S."/>
            <person name="Hansen M."/>
            <person name="Howarth C."/>
            <person name="Imamovic A."/>
            <person name="Ireland A."/>
            <person name="Larimer J."/>
            <person name="McCowan C."/>
            <person name="Murphy C."/>
            <person name="Pearson M."/>
            <person name="Poon T.W."/>
            <person name="Priest M."/>
            <person name="Roberts A."/>
            <person name="Saif S."/>
            <person name="Shea T."/>
            <person name="Sykes S."/>
            <person name="Wortman J."/>
            <person name="Nusbaum C."/>
            <person name="Birren B."/>
        </authorList>
    </citation>
    <scope>NUCLEOTIDE SEQUENCE [LARGE SCALE GENOMIC DNA]</scope>
    <source>
        <strain evidence="2 3">P1569</strain>
    </source>
</reference>
<dbReference type="HOGENOM" id="CLU_051443_0_0_1"/>
<dbReference type="eggNOG" id="ENOG502REPY">
    <property type="taxonomic scope" value="Eukaryota"/>
</dbReference>
<accession>V9DWT0</accession>
<feature type="compositionally biased region" description="Low complexity" evidence="1">
    <location>
        <begin position="450"/>
        <end position="472"/>
    </location>
</feature>
<sequence length="529" mass="58462">MTTKFTAAELKRFRAFLDAAIDREEHGSSSDDADALKRQFWGEIRVLLGVNGMSTGLPHLDQLVKDVLQGKANVGLQGPVVILPAAPGVPSAAPPVMTQPASPGVPSIASSDVPSTKSSGKKPAKSSKKSAKRKASTSDTVTKSPAKKPRAAQTLTLPFFDYAKLLEVNPKASRVVHTTIAIVPHKAEEAGKVPWRLAYPWSGRPLWYDPPENQDIHRAHWRFLMTHRRAFWEWAFYAPLETTSAQSNRRKLNMRASHARLSFTSLCIETWGFYVFLEKLEKRPEMFWLGGQPDKSPRGGRQPQGPIAEDLAVLHDKDPARYEVTLENALNPAKVYAFGCPQVLSFLEFTEALNPKAIAKSRPSMTALARIRQDLTSGTKLKTSWIINPNADPWKALTSYSGVKQRRLEVMTQIADRAYELPSVDPPSQRERDRDGWSDFEDADNDDDQAVSSSAGAGTPAQGTTRTPTRGTKTVKTKVTKPAKKKMTEVSRTTPRTSTSCDPTAFRPTRRTLRSSKSLPHSNLSSSRP</sequence>
<proteinExistence type="predicted"/>
<feature type="compositionally biased region" description="Acidic residues" evidence="1">
    <location>
        <begin position="438"/>
        <end position="449"/>
    </location>
</feature>
<gene>
    <name evidence="2" type="ORF">F443_22429</name>
</gene>
<evidence type="ECO:0000256" key="1">
    <source>
        <dbReference type="SAM" id="MobiDB-lite"/>
    </source>
</evidence>
<feature type="region of interest" description="Disordered" evidence="1">
    <location>
        <begin position="419"/>
        <end position="529"/>
    </location>
</feature>
<dbReference type="EMBL" id="ANIZ01004022">
    <property type="protein sequence ID" value="ETI30447.1"/>
    <property type="molecule type" value="Genomic_DNA"/>
</dbReference>
<dbReference type="Proteomes" id="UP000018721">
    <property type="component" value="Unassembled WGS sequence"/>
</dbReference>
<organism evidence="2 3">
    <name type="scientific">Phytophthora nicotianae P1569</name>
    <dbReference type="NCBI Taxonomy" id="1317065"/>
    <lineage>
        <taxon>Eukaryota</taxon>
        <taxon>Sar</taxon>
        <taxon>Stramenopiles</taxon>
        <taxon>Oomycota</taxon>
        <taxon>Peronosporomycetes</taxon>
        <taxon>Peronosporales</taxon>
        <taxon>Peronosporaceae</taxon>
        <taxon>Phytophthora</taxon>
    </lineage>
</organism>
<feature type="compositionally biased region" description="Basic residues" evidence="1">
    <location>
        <begin position="473"/>
        <end position="485"/>
    </location>
</feature>
<evidence type="ECO:0000313" key="2">
    <source>
        <dbReference type="EMBL" id="ETI30447.1"/>
    </source>
</evidence>
<name>V9DWT0_PHYNI</name>
<feature type="compositionally biased region" description="Low complexity" evidence="1">
    <location>
        <begin position="515"/>
        <end position="529"/>
    </location>
</feature>
<evidence type="ECO:0000313" key="3">
    <source>
        <dbReference type="Proteomes" id="UP000018721"/>
    </source>
</evidence>
<feature type="compositionally biased region" description="Basic and acidic residues" evidence="1">
    <location>
        <begin position="428"/>
        <end position="437"/>
    </location>
</feature>
<protein>
    <submittedName>
        <fullName evidence="2">Uncharacterized protein</fullName>
    </submittedName>
</protein>
<keyword evidence="3" id="KW-1185">Reference proteome</keyword>
<dbReference type="AlphaFoldDB" id="V9DWT0"/>
<comment type="caution">
    <text evidence="2">The sequence shown here is derived from an EMBL/GenBank/DDBJ whole genome shotgun (WGS) entry which is preliminary data.</text>
</comment>
<feature type="compositionally biased region" description="Basic residues" evidence="1">
    <location>
        <begin position="119"/>
        <end position="135"/>
    </location>
</feature>